<dbReference type="NCBIfam" id="TIGR00163">
    <property type="entry name" value="PS_decarb"/>
    <property type="match status" value="1"/>
</dbReference>
<dbReference type="GO" id="GO:0006646">
    <property type="term" value="P:phosphatidylethanolamine biosynthetic process"/>
    <property type="evidence" value="ECO:0007669"/>
    <property type="project" value="UniProtKB-UniPathway"/>
</dbReference>
<sequence>MRAKLYRSLIRLINGPATSRILLKFAYSDYSKFLIKPYAKFYQINLEEMHEDIKSYPSLHAFFTRRLKAQARSIDSKADTVSSPVDGVLEDCGEISPTSEIIVKGKRYSIAEMLGGTKTATTYIGGTYMILYLSPAHYHRIHSPADSEVISTYSIGERSFPVNRLGLKYGDAALSKNFRVVTELKHHNISLAMVKVGAMFINSVEMVNHHREWKKGEEVAYFSFGSTVILIFEKETFQLEETLTIPSEVRMGEKLGKFLYNK</sequence>
<evidence type="ECO:0000256" key="7">
    <source>
        <dbReference type="ARBA" id="ARBA00023145"/>
    </source>
</evidence>
<protein>
    <recommendedName>
        <fullName evidence="3">phosphatidylserine decarboxylase</fullName>
        <ecNumber evidence="3">4.1.1.65</ecNumber>
    </recommendedName>
</protein>
<evidence type="ECO:0000256" key="8">
    <source>
        <dbReference type="ARBA" id="ARBA00023209"/>
    </source>
</evidence>
<dbReference type="KEGG" id="blen:NCTC4824_01621"/>
<keyword evidence="7" id="KW-0865">Zymogen</keyword>
<keyword evidence="8" id="KW-0594">Phospholipid biosynthesis</keyword>
<evidence type="ECO:0000256" key="5">
    <source>
        <dbReference type="ARBA" id="ARBA00022793"/>
    </source>
</evidence>
<keyword evidence="6" id="KW-0443">Lipid metabolism</keyword>
<evidence type="ECO:0000256" key="4">
    <source>
        <dbReference type="ARBA" id="ARBA00022516"/>
    </source>
</evidence>
<comment type="pathway">
    <text evidence="2">Lipid metabolism.</text>
</comment>
<evidence type="ECO:0000256" key="9">
    <source>
        <dbReference type="ARBA" id="ARBA00023239"/>
    </source>
</evidence>
<dbReference type="InterPro" id="IPR033177">
    <property type="entry name" value="PSD-B"/>
</dbReference>
<dbReference type="Proteomes" id="UP000249134">
    <property type="component" value="Chromosome 1"/>
</dbReference>
<evidence type="ECO:0000256" key="6">
    <source>
        <dbReference type="ARBA" id="ARBA00023098"/>
    </source>
</evidence>
<evidence type="ECO:0000256" key="12">
    <source>
        <dbReference type="ARBA" id="ARBA00024326"/>
    </source>
</evidence>
<evidence type="ECO:0000256" key="10">
    <source>
        <dbReference type="ARBA" id="ARBA00023264"/>
    </source>
</evidence>
<dbReference type="AlphaFoldDB" id="A0A2X4VUE1"/>
<evidence type="ECO:0000256" key="11">
    <source>
        <dbReference type="ARBA" id="ARBA00023317"/>
    </source>
</evidence>
<name>A0A2X4VUE1_LEDLE</name>
<reference evidence="13 14" key="1">
    <citation type="submission" date="2018-06" db="EMBL/GenBank/DDBJ databases">
        <authorList>
            <consortium name="Pathogen Informatics"/>
            <person name="Doyle S."/>
        </authorList>
    </citation>
    <scope>NUCLEOTIDE SEQUENCE [LARGE SCALE GENOMIC DNA]</scope>
    <source>
        <strain evidence="13 14">NCTC4824</strain>
    </source>
</reference>
<keyword evidence="14" id="KW-1185">Reference proteome</keyword>
<keyword evidence="11" id="KW-0670">Pyruvate</keyword>
<keyword evidence="9 13" id="KW-0456">Lyase</keyword>
<dbReference type="RefSeq" id="WP_066137321.1">
    <property type="nucleotide sequence ID" value="NZ_CBCSGM010000001.1"/>
</dbReference>
<dbReference type="STRING" id="1348624.GCA_001591545_00701"/>
<evidence type="ECO:0000313" key="14">
    <source>
        <dbReference type="Proteomes" id="UP000249134"/>
    </source>
</evidence>
<organism evidence="13 14">
    <name type="scientific">Lederbergia lenta</name>
    <name type="common">Bacillus lentus</name>
    <dbReference type="NCBI Taxonomy" id="1467"/>
    <lineage>
        <taxon>Bacteria</taxon>
        <taxon>Bacillati</taxon>
        <taxon>Bacillota</taxon>
        <taxon>Bacilli</taxon>
        <taxon>Bacillales</taxon>
        <taxon>Bacillaceae</taxon>
        <taxon>Lederbergia</taxon>
    </lineage>
</organism>
<dbReference type="UniPathway" id="UPA00558"/>
<gene>
    <name evidence="13" type="primary">psd</name>
    <name evidence="13" type="ORF">NCTC4824_01621</name>
</gene>
<dbReference type="PANTHER" id="PTHR10067:SF6">
    <property type="entry name" value="PHOSPHATIDYLSERINE DECARBOXYLASE PROENZYME, MITOCHONDRIAL"/>
    <property type="match status" value="1"/>
</dbReference>
<dbReference type="GO" id="GO:0004609">
    <property type="term" value="F:phosphatidylserine decarboxylase activity"/>
    <property type="evidence" value="ECO:0007669"/>
    <property type="project" value="UniProtKB-EC"/>
</dbReference>
<keyword evidence="5" id="KW-0210">Decarboxylase</keyword>
<dbReference type="InterPro" id="IPR003817">
    <property type="entry name" value="PS_Dcarbxylase"/>
</dbReference>
<dbReference type="EMBL" id="LS483476">
    <property type="protein sequence ID" value="SQI55867.1"/>
    <property type="molecule type" value="Genomic_DNA"/>
</dbReference>
<dbReference type="Pfam" id="PF02666">
    <property type="entry name" value="PS_Dcarbxylase"/>
    <property type="match status" value="1"/>
</dbReference>
<keyword evidence="10" id="KW-1208">Phospholipid metabolism</keyword>
<evidence type="ECO:0000256" key="1">
    <source>
        <dbReference type="ARBA" id="ARBA00001928"/>
    </source>
</evidence>
<comment type="cofactor">
    <cofactor evidence="1">
        <name>pyruvate</name>
        <dbReference type="ChEBI" id="CHEBI:15361"/>
    </cofactor>
</comment>
<dbReference type="NCBIfam" id="NF002853">
    <property type="entry name" value="PRK03140.1"/>
    <property type="match status" value="1"/>
</dbReference>
<keyword evidence="4" id="KW-0444">Lipid biosynthesis</keyword>
<dbReference type="EC" id="4.1.1.65" evidence="3"/>
<proteinExistence type="predicted"/>
<dbReference type="PANTHER" id="PTHR10067">
    <property type="entry name" value="PHOSPHATIDYLSERINE DECARBOXYLASE"/>
    <property type="match status" value="1"/>
</dbReference>
<evidence type="ECO:0000256" key="3">
    <source>
        <dbReference type="ARBA" id="ARBA00012243"/>
    </source>
</evidence>
<evidence type="ECO:0000256" key="2">
    <source>
        <dbReference type="ARBA" id="ARBA00005189"/>
    </source>
</evidence>
<accession>A0A2X4VUE1</accession>
<evidence type="ECO:0000313" key="13">
    <source>
        <dbReference type="EMBL" id="SQI55867.1"/>
    </source>
</evidence>
<comment type="pathway">
    <text evidence="12">Phospholipid metabolism; phosphatidylethanolamine biosynthesis.</text>
</comment>